<evidence type="ECO:0000256" key="8">
    <source>
        <dbReference type="SAM" id="MobiDB-lite"/>
    </source>
</evidence>
<feature type="region of interest" description="Disordered" evidence="8">
    <location>
        <begin position="43"/>
        <end position="65"/>
    </location>
</feature>
<evidence type="ECO:0000256" key="2">
    <source>
        <dbReference type="ARBA" id="ARBA00005300"/>
    </source>
</evidence>
<dbReference type="Proteomes" id="UP001610334">
    <property type="component" value="Unassembled WGS sequence"/>
</dbReference>
<evidence type="ECO:0000256" key="7">
    <source>
        <dbReference type="ARBA" id="ARBA00022801"/>
    </source>
</evidence>
<evidence type="ECO:0000256" key="5">
    <source>
        <dbReference type="ARBA" id="ARBA00022723"/>
    </source>
</evidence>
<organism evidence="10 11">
    <name type="scientific">Aspergillus granulosus</name>
    <dbReference type="NCBI Taxonomy" id="176169"/>
    <lineage>
        <taxon>Eukaryota</taxon>
        <taxon>Fungi</taxon>
        <taxon>Dikarya</taxon>
        <taxon>Ascomycota</taxon>
        <taxon>Pezizomycotina</taxon>
        <taxon>Eurotiomycetes</taxon>
        <taxon>Eurotiomycetidae</taxon>
        <taxon>Eurotiales</taxon>
        <taxon>Aspergillaceae</taxon>
        <taxon>Aspergillus</taxon>
        <taxon>Aspergillus subgen. Nidulantes</taxon>
    </lineage>
</organism>
<accession>A0ABR4GTJ1</accession>
<keyword evidence="6" id="KW-0255">Endonuclease</keyword>
<proteinExistence type="inferred from homology"/>
<sequence>MPFRPDSPVELPNGRLVCGPHHLTVCGICTVDYSFMDEIGESGDEPMSDNETIEHPNTFSPRSFGTIRTPVSMERVIPTKFDPPRASDTPQTLFPPGISNRAAPPVLRFLHATNTRQFLIYTDGACLGNGQANPRAGCSFVFRPSTQQPEVHGYMRFRLESQGPTGEIHPQTSNRAELRAVIAALRFRFWPGEGCKSLVIATDSEYVVEGATSWVRGWLRRGWKTSTAAAVKNQDLWECLLHEIEQQNGRGLQVKFWRIPREWNTEADRHAKYAASEEAQDSFSDVFGVLV</sequence>
<name>A0ABR4GTJ1_9EURO</name>
<dbReference type="EMBL" id="JBFXLT010000246">
    <property type="protein sequence ID" value="KAL2801780.1"/>
    <property type="molecule type" value="Genomic_DNA"/>
</dbReference>
<keyword evidence="4" id="KW-0540">Nuclease</keyword>
<dbReference type="InterPro" id="IPR012337">
    <property type="entry name" value="RNaseH-like_sf"/>
</dbReference>
<dbReference type="SUPFAM" id="SSF53098">
    <property type="entry name" value="Ribonuclease H-like"/>
    <property type="match status" value="1"/>
</dbReference>
<dbReference type="PROSITE" id="PS50879">
    <property type="entry name" value="RNASE_H_1"/>
    <property type="match status" value="1"/>
</dbReference>
<evidence type="ECO:0000313" key="10">
    <source>
        <dbReference type="EMBL" id="KAL2801780.1"/>
    </source>
</evidence>
<comment type="similarity">
    <text evidence="2">Belongs to the RNase H family.</text>
</comment>
<protein>
    <recommendedName>
        <fullName evidence="3">ribonuclease H</fullName>
        <ecNumber evidence="3">3.1.26.4</ecNumber>
    </recommendedName>
</protein>
<comment type="catalytic activity">
    <reaction evidence="1">
        <text>Endonucleolytic cleavage to 5'-phosphomonoester.</text>
        <dbReference type="EC" id="3.1.26.4"/>
    </reaction>
</comment>
<evidence type="ECO:0000256" key="3">
    <source>
        <dbReference type="ARBA" id="ARBA00012180"/>
    </source>
</evidence>
<reference evidence="10 11" key="1">
    <citation type="submission" date="2024-07" db="EMBL/GenBank/DDBJ databases">
        <title>Section-level genome sequencing and comparative genomics of Aspergillus sections Usti and Cavernicolus.</title>
        <authorList>
            <consortium name="Lawrence Berkeley National Laboratory"/>
            <person name="Nybo J.L."/>
            <person name="Vesth T.C."/>
            <person name="Theobald S."/>
            <person name="Frisvad J.C."/>
            <person name="Larsen T.O."/>
            <person name="Kjaerboelling I."/>
            <person name="Rothschild-Mancinelli K."/>
            <person name="Lyhne E.K."/>
            <person name="Kogle M.E."/>
            <person name="Barry K."/>
            <person name="Clum A."/>
            <person name="Na H."/>
            <person name="Ledsgaard L."/>
            <person name="Lin J."/>
            <person name="Lipzen A."/>
            <person name="Kuo A."/>
            <person name="Riley R."/>
            <person name="Mondo S."/>
            <person name="Labutti K."/>
            <person name="Haridas S."/>
            <person name="Pangalinan J."/>
            <person name="Salamov A.A."/>
            <person name="Simmons B.A."/>
            <person name="Magnuson J.K."/>
            <person name="Chen J."/>
            <person name="Drula E."/>
            <person name="Henrissat B."/>
            <person name="Wiebenga A."/>
            <person name="Lubbers R.J."/>
            <person name="Gomes A.C."/>
            <person name="Makela M.R."/>
            <person name="Stajich J."/>
            <person name="Grigoriev I.V."/>
            <person name="Mortensen U.H."/>
            <person name="De Vries R.P."/>
            <person name="Baker S.E."/>
            <person name="Andersen M.R."/>
        </authorList>
    </citation>
    <scope>NUCLEOTIDE SEQUENCE [LARGE SCALE GENOMIC DNA]</scope>
    <source>
        <strain evidence="10 11">CBS 588.65</strain>
    </source>
</reference>
<evidence type="ECO:0000256" key="4">
    <source>
        <dbReference type="ARBA" id="ARBA00022722"/>
    </source>
</evidence>
<dbReference type="PANTHER" id="PTHR10642">
    <property type="entry name" value="RIBONUCLEASE H1"/>
    <property type="match status" value="1"/>
</dbReference>
<keyword evidence="7" id="KW-0378">Hydrolase</keyword>
<evidence type="ECO:0000256" key="6">
    <source>
        <dbReference type="ARBA" id="ARBA00022759"/>
    </source>
</evidence>
<dbReference type="InterPro" id="IPR036397">
    <property type="entry name" value="RNaseH_sf"/>
</dbReference>
<dbReference type="Gene3D" id="3.30.420.10">
    <property type="entry name" value="Ribonuclease H-like superfamily/Ribonuclease H"/>
    <property type="match status" value="1"/>
</dbReference>
<dbReference type="InterPro" id="IPR050092">
    <property type="entry name" value="RNase_H"/>
</dbReference>
<evidence type="ECO:0000256" key="1">
    <source>
        <dbReference type="ARBA" id="ARBA00000077"/>
    </source>
</evidence>
<gene>
    <name evidence="10" type="ORF">BJX63DRAFT_416621</name>
</gene>
<feature type="domain" description="RNase H type-1" evidence="9">
    <location>
        <begin position="114"/>
        <end position="276"/>
    </location>
</feature>
<keyword evidence="11" id="KW-1185">Reference proteome</keyword>
<evidence type="ECO:0000259" key="9">
    <source>
        <dbReference type="PROSITE" id="PS50879"/>
    </source>
</evidence>
<dbReference type="CDD" id="cd13934">
    <property type="entry name" value="RNase_H_Dikarya_like"/>
    <property type="match status" value="1"/>
</dbReference>
<comment type="caution">
    <text evidence="10">The sequence shown here is derived from an EMBL/GenBank/DDBJ whole genome shotgun (WGS) entry which is preliminary data.</text>
</comment>
<dbReference type="Pfam" id="PF00075">
    <property type="entry name" value="RNase_H"/>
    <property type="match status" value="1"/>
</dbReference>
<keyword evidence="5" id="KW-0479">Metal-binding</keyword>
<dbReference type="InterPro" id="IPR002156">
    <property type="entry name" value="RNaseH_domain"/>
</dbReference>
<evidence type="ECO:0000313" key="11">
    <source>
        <dbReference type="Proteomes" id="UP001610334"/>
    </source>
</evidence>
<dbReference type="PANTHER" id="PTHR10642:SF26">
    <property type="entry name" value="RIBONUCLEASE H1"/>
    <property type="match status" value="1"/>
</dbReference>
<dbReference type="EC" id="3.1.26.4" evidence="3"/>